<organism evidence="2 3">
    <name type="scientific">Diversispora eburnea</name>
    <dbReference type="NCBI Taxonomy" id="1213867"/>
    <lineage>
        <taxon>Eukaryota</taxon>
        <taxon>Fungi</taxon>
        <taxon>Fungi incertae sedis</taxon>
        <taxon>Mucoromycota</taxon>
        <taxon>Glomeromycotina</taxon>
        <taxon>Glomeromycetes</taxon>
        <taxon>Diversisporales</taxon>
        <taxon>Diversisporaceae</taxon>
        <taxon>Diversispora</taxon>
    </lineage>
</organism>
<feature type="domain" description="SET" evidence="1">
    <location>
        <begin position="65"/>
        <end position="189"/>
    </location>
</feature>
<keyword evidence="3" id="KW-1185">Reference proteome</keyword>
<reference evidence="2" key="1">
    <citation type="submission" date="2021-06" db="EMBL/GenBank/DDBJ databases">
        <authorList>
            <person name="Kallberg Y."/>
            <person name="Tangrot J."/>
            <person name="Rosling A."/>
        </authorList>
    </citation>
    <scope>NUCLEOTIDE SEQUENCE</scope>
    <source>
        <strain evidence="2">AZ414A</strain>
    </source>
</reference>
<gene>
    <name evidence="2" type="ORF">DEBURN_LOCUS3890</name>
</gene>
<proteinExistence type="predicted"/>
<sequence length="201" mass="22719">MSKNLSKKIPKSWPSEIVYLIDNVFEPISLESPPYKLPLSKDHPYHPFTSSLLLPTSIDPVMPSPFVKIKSLASQKGHPAYPENGLFAVKDLKEYSLILKYTGKVTTRIEGGEKGSDYELGFNQQFCIDGWRKGSEARFINDYRGIRPKPNVVFHEYIDSHSGKVKMGVWVIPGVGKIKKGEEIVVSYGKSFWKERGKSIN</sequence>
<accession>A0A9N8ZAL3</accession>
<dbReference type="EMBL" id="CAJVPK010000264">
    <property type="protein sequence ID" value="CAG8485458.1"/>
    <property type="molecule type" value="Genomic_DNA"/>
</dbReference>
<evidence type="ECO:0000313" key="3">
    <source>
        <dbReference type="Proteomes" id="UP000789706"/>
    </source>
</evidence>
<dbReference type="InterPro" id="IPR046341">
    <property type="entry name" value="SET_dom_sf"/>
</dbReference>
<dbReference type="Gene3D" id="2.170.270.10">
    <property type="entry name" value="SET domain"/>
    <property type="match status" value="1"/>
</dbReference>
<comment type="caution">
    <text evidence="2">The sequence shown here is derived from an EMBL/GenBank/DDBJ whole genome shotgun (WGS) entry which is preliminary data.</text>
</comment>
<evidence type="ECO:0000313" key="2">
    <source>
        <dbReference type="EMBL" id="CAG8485458.1"/>
    </source>
</evidence>
<protein>
    <submittedName>
        <fullName evidence="2">406_t:CDS:1</fullName>
    </submittedName>
</protein>
<dbReference type="PROSITE" id="PS50280">
    <property type="entry name" value="SET"/>
    <property type="match status" value="1"/>
</dbReference>
<dbReference type="AlphaFoldDB" id="A0A9N8ZAL3"/>
<evidence type="ECO:0000259" key="1">
    <source>
        <dbReference type="PROSITE" id="PS50280"/>
    </source>
</evidence>
<dbReference type="OrthoDB" id="2017893at2759"/>
<dbReference type="Proteomes" id="UP000789706">
    <property type="component" value="Unassembled WGS sequence"/>
</dbReference>
<dbReference type="Pfam" id="PF00856">
    <property type="entry name" value="SET"/>
    <property type="match status" value="1"/>
</dbReference>
<name>A0A9N8ZAL3_9GLOM</name>
<dbReference type="InterPro" id="IPR001214">
    <property type="entry name" value="SET_dom"/>
</dbReference>
<dbReference type="SUPFAM" id="SSF82199">
    <property type="entry name" value="SET domain"/>
    <property type="match status" value="1"/>
</dbReference>